<dbReference type="InterPro" id="IPR006059">
    <property type="entry name" value="SBP"/>
</dbReference>
<dbReference type="RefSeq" id="WP_139605246.1">
    <property type="nucleotide sequence ID" value="NZ_VDCQ01000045.1"/>
</dbReference>
<dbReference type="PANTHER" id="PTHR43649">
    <property type="entry name" value="ARABINOSE-BINDING PROTEIN-RELATED"/>
    <property type="match status" value="1"/>
</dbReference>
<name>A0A5C4T552_9BACL</name>
<dbReference type="Gene3D" id="3.40.190.10">
    <property type="entry name" value="Periplasmic binding protein-like II"/>
    <property type="match status" value="1"/>
</dbReference>
<dbReference type="EMBL" id="VDCQ01000045">
    <property type="protein sequence ID" value="TNJ63319.1"/>
    <property type="molecule type" value="Genomic_DNA"/>
</dbReference>
<evidence type="ECO:0000256" key="2">
    <source>
        <dbReference type="ARBA" id="ARBA00022729"/>
    </source>
</evidence>
<keyword evidence="2" id="KW-0732">Signal</keyword>
<dbReference type="AlphaFoldDB" id="A0A5C4T552"/>
<protein>
    <submittedName>
        <fullName evidence="6">Extracellular solute-binding protein</fullName>
    </submittedName>
</protein>
<dbReference type="SUPFAM" id="SSF53850">
    <property type="entry name" value="Periplasmic binding protein-like II"/>
    <property type="match status" value="1"/>
</dbReference>
<keyword evidence="5" id="KW-0449">Lipoprotein</keyword>
<dbReference type="OrthoDB" id="9782846at2"/>
<dbReference type="Pfam" id="PF01547">
    <property type="entry name" value="SBP_bac_1"/>
    <property type="match status" value="1"/>
</dbReference>
<accession>A0A5C4T552</accession>
<dbReference type="PANTHER" id="PTHR43649:SF33">
    <property type="entry name" value="POLYGALACTURONAN_RHAMNOGALACTURONAN-BINDING PROTEIN YTCQ"/>
    <property type="match status" value="1"/>
</dbReference>
<dbReference type="InterPro" id="IPR050490">
    <property type="entry name" value="Bact_solute-bd_prot1"/>
</dbReference>
<comment type="caution">
    <text evidence="6">The sequence shown here is derived from an EMBL/GenBank/DDBJ whole genome shotgun (WGS) entry which is preliminary data.</text>
</comment>
<gene>
    <name evidence="6" type="ORF">FE784_26360</name>
</gene>
<keyword evidence="3" id="KW-0472">Membrane</keyword>
<dbReference type="Proteomes" id="UP000307943">
    <property type="component" value="Unassembled WGS sequence"/>
</dbReference>
<evidence type="ECO:0000313" key="7">
    <source>
        <dbReference type="Proteomes" id="UP000307943"/>
    </source>
</evidence>
<evidence type="ECO:0000313" key="6">
    <source>
        <dbReference type="EMBL" id="TNJ63319.1"/>
    </source>
</evidence>
<evidence type="ECO:0000256" key="3">
    <source>
        <dbReference type="ARBA" id="ARBA00023136"/>
    </source>
</evidence>
<evidence type="ECO:0000256" key="4">
    <source>
        <dbReference type="ARBA" id="ARBA00023139"/>
    </source>
</evidence>
<evidence type="ECO:0000256" key="5">
    <source>
        <dbReference type="ARBA" id="ARBA00023288"/>
    </source>
</evidence>
<reference evidence="6 7" key="1">
    <citation type="submission" date="2019-05" db="EMBL/GenBank/DDBJ databases">
        <title>We sequenced the genome of Paenibacillus hemerocallicola KCTC 33185 for further insight into its adaptation and study the phylogeny of Paenibacillus.</title>
        <authorList>
            <person name="Narsing Rao M.P."/>
        </authorList>
    </citation>
    <scope>NUCLEOTIDE SEQUENCE [LARGE SCALE GENOMIC DNA]</scope>
    <source>
        <strain evidence="6 7">KCTC 33185</strain>
    </source>
</reference>
<keyword evidence="4" id="KW-0564">Palmitate</keyword>
<evidence type="ECO:0000256" key="1">
    <source>
        <dbReference type="ARBA" id="ARBA00022475"/>
    </source>
</evidence>
<proteinExistence type="predicted"/>
<keyword evidence="1" id="KW-1003">Cell membrane</keyword>
<sequence length="436" mass="48341">MAFGINGKTTALAAVCMLAATLSGCGGDKAAEQPAQAMKDEIGTAPIDISIFFTTGKPTNEAFEEIFVLPVKKKYPNITLRMAEGKLDELITANQVPDLVYSHIGYMYALDKLDLPVDLNPYVQKYKVDMNRFDPVAIQAIEKAKAGQLAAFPYILNFGGLYYNKDIFDKFGSAYPRDGMTWDDTIELAKKMSRLDGGVQYKGLIVYSLARFQRVAGNTFYDPKTNKATLESPEWKSFFDIFMRIYTIPGNELPNPNDTLGYNPFLKERNVAMLAQNNIIPNYLFEASQNGFNWDVAQYPSLPSRPNIMTDADVQTISITKTSKHKDAAMQVLLSVTSDEVQMNLAKKYARLSSLKDPKFKAAVGEDSPYLKGKNIAGIFKSGIGQSPFRDEIAGQGSTLIDKAFADAYSGQKDVNTALREANEALNKFIQEQARQ</sequence>
<organism evidence="6 7">
    <name type="scientific">Paenibacillus hemerocallicola</name>
    <dbReference type="NCBI Taxonomy" id="1172614"/>
    <lineage>
        <taxon>Bacteria</taxon>
        <taxon>Bacillati</taxon>
        <taxon>Bacillota</taxon>
        <taxon>Bacilli</taxon>
        <taxon>Bacillales</taxon>
        <taxon>Paenibacillaceae</taxon>
        <taxon>Paenibacillus</taxon>
    </lineage>
</organism>
<keyword evidence="7" id="KW-1185">Reference proteome</keyword>